<feature type="region of interest" description="Disordered" evidence="8">
    <location>
        <begin position="249"/>
        <end position="284"/>
    </location>
</feature>
<dbReference type="InterPro" id="IPR003445">
    <property type="entry name" value="Cat_transpt"/>
</dbReference>
<accession>A0A9W7SMA2</accession>
<evidence type="ECO:0000256" key="6">
    <source>
        <dbReference type="ARBA" id="ARBA00023136"/>
    </source>
</evidence>
<evidence type="ECO:0000256" key="7">
    <source>
        <dbReference type="PIRNR" id="PIRNR002450"/>
    </source>
</evidence>
<reference evidence="9 10" key="2">
    <citation type="journal article" date="2021" name="Curr. Genet.">
        <title>Genetic response to nitrogen starvation in the aggressive Eucalyptus foliar pathogen Teratosphaeria destructans.</title>
        <authorList>
            <person name="Havenga M."/>
            <person name="Wingfield B.D."/>
            <person name="Wingfield M.J."/>
            <person name="Dreyer L.L."/>
            <person name="Roets F."/>
            <person name="Aylward J."/>
        </authorList>
    </citation>
    <scope>NUCLEOTIDE SEQUENCE [LARGE SCALE GENOMIC DNA]</scope>
    <source>
        <strain evidence="9">CMW44962</strain>
    </source>
</reference>
<keyword evidence="7" id="KW-0630">Potassium</keyword>
<dbReference type="PANTHER" id="PTHR31064">
    <property type="entry name" value="POTASSIUM TRANSPORT PROTEIN DDB_G0292412-RELATED"/>
    <property type="match status" value="1"/>
</dbReference>
<comment type="subcellular location">
    <subcellularLocation>
        <location evidence="1">Membrane</location>
        <topology evidence="1">Multi-pass membrane protein</topology>
    </subcellularLocation>
</comment>
<feature type="transmembrane region" description="Helical" evidence="7">
    <location>
        <begin position="469"/>
        <end position="486"/>
    </location>
</feature>
<dbReference type="OrthoDB" id="9999863at2759"/>
<feature type="transmembrane region" description="Helical" evidence="7">
    <location>
        <begin position="59"/>
        <end position="80"/>
    </location>
</feature>
<keyword evidence="5 7" id="KW-0406">Ion transport</keyword>
<evidence type="ECO:0000313" key="10">
    <source>
        <dbReference type="Proteomes" id="UP001138500"/>
    </source>
</evidence>
<proteinExistence type="inferred from homology"/>
<dbReference type="AlphaFoldDB" id="A0A9W7SMA2"/>
<keyword evidence="7" id="KW-0633">Potassium transport</keyword>
<dbReference type="Pfam" id="PF02386">
    <property type="entry name" value="TrkH"/>
    <property type="match status" value="2"/>
</dbReference>
<reference evidence="9 10" key="1">
    <citation type="journal article" date="2018" name="IMA Fungus">
        <title>IMA Genome-F 10: Nine draft genome sequences of Claviceps purpurea s.lat., including C. arundinis, C. humidiphila, and C. cf. spartinae, pseudomolecules for the pitch canker pathogen Fusarium circinatum, draft genome of Davidsoniella eucalypti, Grosmannia galeiformis, Quambalaria eucalypti, and Teratosphaeria destructans.</title>
        <authorList>
            <person name="Wingfield B.D."/>
            <person name="Liu M."/>
            <person name="Nguyen H.D."/>
            <person name="Lane F.A."/>
            <person name="Morgan S.W."/>
            <person name="De Vos L."/>
            <person name="Wilken P.M."/>
            <person name="Duong T.A."/>
            <person name="Aylward J."/>
            <person name="Coetzee M.P."/>
            <person name="Dadej K."/>
            <person name="De Beer Z.W."/>
            <person name="Findlay W."/>
            <person name="Havenga M."/>
            <person name="Kolarik M."/>
            <person name="Menzies J.G."/>
            <person name="Naidoo K."/>
            <person name="Pochopski O."/>
            <person name="Shoukouhi P."/>
            <person name="Santana Q.C."/>
            <person name="Seifert K.A."/>
            <person name="Soal N."/>
            <person name="Steenkamp E.T."/>
            <person name="Tatham C.T."/>
            <person name="van der Nest M.A."/>
            <person name="Wingfield M.J."/>
        </authorList>
    </citation>
    <scope>NUCLEOTIDE SEQUENCE [LARGE SCALE GENOMIC DNA]</scope>
    <source>
        <strain evidence="9">CMW44962</strain>
    </source>
</reference>
<dbReference type="EMBL" id="RIBY02002167">
    <property type="protein sequence ID" value="KAH9823734.1"/>
    <property type="molecule type" value="Genomic_DNA"/>
</dbReference>
<protein>
    <recommendedName>
        <fullName evidence="7">Potassium transport protein</fullName>
    </recommendedName>
</protein>
<dbReference type="GO" id="GO:1990573">
    <property type="term" value="P:potassium ion import across plasma membrane"/>
    <property type="evidence" value="ECO:0007669"/>
    <property type="project" value="TreeGrafter"/>
</dbReference>
<evidence type="ECO:0000256" key="8">
    <source>
        <dbReference type="SAM" id="MobiDB-lite"/>
    </source>
</evidence>
<dbReference type="PANTHER" id="PTHR31064:SF37">
    <property type="entry name" value="TRANSPORTER, PUTATIVE (EUROFUNG)-RELATED"/>
    <property type="match status" value="1"/>
</dbReference>
<dbReference type="Proteomes" id="UP001138500">
    <property type="component" value="Unassembled WGS sequence"/>
</dbReference>
<evidence type="ECO:0000256" key="1">
    <source>
        <dbReference type="ARBA" id="ARBA00004141"/>
    </source>
</evidence>
<gene>
    <name evidence="9" type="ORF">Tdes44962_MAKER04478</name>
</gene>
<evidence type="ECO:0000256" key="4">
    <source>
        <dbReference type="ARBA" id="ARBA00022989"/>
    </source>
</evidence>
<organism evidence="9 10">
    <name type="scientific">Teratosphaeria destructans</name>
    <dbReference type="NCBI Taxonomy" id="418781"/>
    <lineage>
        <taxon>Eukaryota</taxon>
        <taxon>Fungi</taxon>
        <taxon>Dikarya</taxon>
        <taxon>Ascomycota</taxon>
        <taxon>Pezizomycotina</taxon>
        <taxon>Dothideomycetes</taxon>
        <taxon>Dothideomycetidae</taxon>
        <taxon>Mycosphaerellales</taxon>
        <taxon>Teratosphaeriaceae</taxon>
        <taxon>Teratosphaeria</taxon>
    </lineage>
</organism>
<feature type="transmembrane region" description="Helical" evidence="7">
    <location>
        <begin position="394"/>
        <end position="413"/>
    </location>
</feature>
<dbReference type="PIRSF" id="PIRSF002450">
    <property type="entry name" value="K+_transpter_TRK"/>
    <property type="match status" value="1"/>
</dbReference>
<dbReference type="GO" id="GO:0005886">
    <property type="term" value="C:plasma membrane"/>
    <property type="evidence" value="ECO:0007669"/>
    <property type="project" value="InterPro"/>
</dbReference>
<keyword evidence="3 7" id="KW-0812">Transmembrane</keyword>
<comment type="similarity">
    <text evidence="7">Belongs to the TrkH potassium transport family.</text>
</comment>
<dbReference type="GO" id="GO:0140107">
    <property type="term" value="F:high-affinity potassium ion transmembrane transporter activity"/>
    <property type="evidence" value="ECO:0007669"/>
    <property type="project" value="TreeGrafter"/>
</dbReference>
<evidence type="ECO:0000256" key="3">
    <source>
        <dbReference type="ARBA" id="ARBA00022692"/>
    </source>
</evidence>
<comment type="caution">
    <text evidence="7">Lacks conserved residue(s) required for the propagation of feature annotation.</text>
</comment>
<evidence type="ECO:0000256" key="5">
    <source>
        <dbReference type="ARBA" id="ARBA00023065"/>
    </source>
</evidence>
<keyword evidence="6 7" id="KW-0472">Membrane</keyword>
<comment type="caution">
    <text evidence="9">The sequence shown here is derived from an EMBL/GenBank/DDBJ whole genome shotgun (WGS) entry which is preliminary data.</text>
</comment>
<dbReference type="GO" id="GO:0030007">
    <property type="term" value="P:intracellular potassium ion homeostasis"/>
    <property type="evidence" value="ECO:0007669"/>
    <property type="project" value="UniProtKB-UniRule"/>
</dbReference>
<dbReference type="InterPro" id="IPR051143">
    <property type="entry name" value="TrkH_K-transport"/>
</dbReference>
<name>A0A9W7SMA2_9PEZI</name>
<feature type="region of interest" description="Disordered" evidence="8">
    <location>
        <begin position="125"/>
        <end position="153"/>
    </location>
</feature>
<evidence type="ECO:0000313" key="9">
    <source>
        <dbReference type="EMBL" id="KAH9823734.1"/>
    </source>
</evidence>
<feature type="transmembrane region" description="Helical" evidence="7">
    <location>
        <begin position="320"/>
        <end position="349"/>
    </location>
</feature>
<evidence type="ECO:0000256" key="2">
    <source>
        <dbReference type="ARBA" id="ARBA00022448"/>
    </source>
</evidence>
<keyword evidence="2 7" id="KW-0813">Transport</keyword>
<keyword evidence="10" id="KW-1185">Reference proteome</keyword>
<keyword evidence="4 7" id="KW-1133">Transmembrane helix</keyword>
<sequence>MSALLPHLLGRQHPRGATSTRGPTAKVRYIDSLFLCISAMTEAGLNTVNLSELNTGQQFILFLLILLGSAIWVSAFVVHLRKNAFERKFEIVVEARKRQGQRAQRSLSKIRATLSFGRSRTADLRGDVEAGDKDTEMRDISERTTDESTMEKKADGHADMLDGTVERTLTPPERRGGPEMNAVLSRSDSESLHHALDQAQSPAGDRITFAGDTRFATHATDGIYNTSSSRLHRRRHGSIFSLDGVGARPGSSDLTRLSPTRVPAPAAGEGAGHDDAPPKRRGGGIDKYLQTATGWVARNSQFHGLTERERAKLGGYEYRAVSFLAWLVPIYYVAWQLIGCIGCAAWIALNNPESAIQNGLNPWWVGAFNAVSAFNNSGMSLLDANMTAYQTSYYLLLTMSLLILAGNTCYPIFLRLIVWCMYRIIRSHTFVNLIRGEEETWSERAKTLRFLLDHPRRCYTNLFPSQHTWWLGFSVFILNGIDWAAFEILNIGNDRFYTQPLPKRYKVIDGLFQAFAVRSGGFYVVTISQLRISLLVLYVVMMYISVYPVVITMRNSNVYEERSLGIYAEDQEEEVEKKKTDDGPGFLRALTFNHFVAGGAQARESNGTFVRQQLRAQLAHDAWWIVLALFLIMIIEGSKFGILPLPATTAIQDLSTTEAATLLFQYQNQAVYSVFNFLFEIVSAYGCVGISVGVPWADYSFCGTWQTLSKLILCAVMLRGRHRGLPVAIDKAVLLPGEDLRGGLEGEEKGKGDGERMGWGLEEEDGVIRRTMSRGR</sequence>
<feature type="region of interest" description="Disordered" evidence="8">
    <location>
        <begin position="1"/>
        <end position="22"/>
    </location>
</feature>
<dbReference type="InterPro" id="IPR015958">
    <property type="entry name" value="Trk1_fungi"/>
</dbReference>
<feature type="transmembrane region" description="Helical" evidence="7">
    <location>
        <begin position="532"/>
        <end position="553"/>
    </location>
</feature>
<feature type="transmembrane region" description="Helical" evidence="7">
    <location>
        <begin position="622"/>
        <end position="642"/>
    </location>
</feature>